<name>A0A2H1WKJ0_SPOFR</name>
<evidence type="ECO:0000256" key="1">
    <source>
        <dbReference type="SAM" id="Phobius"/>
    </source>
</evidence>
<dbReference type="AlphaFoldDB" id="A0A2H1WKJ0"/>
<protein>
    <submittedName>
        <fullName evidence="2">SFRICE_029144</fullName>
    </submittedName>
</protein>
<keyword evidence="1" id="KW-0472">Membrane</keyword>
<sequence>MSLFDNAVFNSTLYEALYLQIGDTLSFARDFFDSCLTSIPIESFPKSIVNFTELSFYDELAEVLYFNEFQFLLLKTFFLILLFTLLLIFISWRVYGKRISERFMKPATSATIEQLKESVSKLKLPKEHTPRI</sequence>
<dbReference type="EMBL" id="ODYU01009176">
    <property type="protein sequence ID" value="SOQ53422.1"/>
    <property type="molecule type" value="Genomic_DNA"/>
</dbReference>
<keyword evidence="1" id="KW-0812">Transmembrane</keyword>
<reference evidence="2" key="1">
    <citation type="submission" date="2016-07" db="EMBL/GenBank/DDBJ databases">
        <authorList>
            <person name="Bretaudeau A."/>
        </authorList>
    </citation>
    <scope>NUCLEOTIDE SEQUENCE</scope>
    <source>
        <strain evidence="2">Rice</strain>
        <tissue evidence="2">Whole body</tissue>
    </source>
</reference>
<organism evidence="2">
    <name type="scientific">Spodoptera frugiperda</name>
    <name type="common">Fall armyworm</name>
    <dbReference type="NCBI Taxonomy" id="7108"/>
    <lineage>
        <taxon>Eukaryota</taxon>
        <taxon>Metazoa</taxon>
        <taxon>Ecdysozoa</taxon>
        <taxon>Arthropoda</taxon>
        <taxon>Hexapoda</taxon>
        <taxon>Insecta</taxon>
        <taxon>Pterygota</taxon>
        <taxon>Neoptera</taxon>
        <taxon>Endopterygota</taxon>
        <taxon>Lepidoptera</taxon>
        <taxon>Glossata</taxon>
        <taxon>Ditrysia</taxon>
        <taxon>Noctuoidea</taxon>
        <taxon>Noctuidae</taxon>
        <taxon>Amphipyrinae</taxon>
        <taxon>Spodoptera</taxon>
    </lineage>
</organism>
<gene>
    <name evidence="2" type="ORF">SFRICE_029144</name>
</gene>
<feature type="transmembrane region" description="Helical" evidence="1">
    <location>
        <begin position="72"/>
        <end position="95"/>
    </location>
</feature>
<proteinExistence type="predicted"/>
<evidence type="ECO:0000313" key="2">
    <source>
        <dbReference type="EMBL" id="SOQ53422.1"/>
    </source>
</evidence>
<accession>A0A2H1WKJ0</accession>
<keyword evidence="1" id="KW-1133">Transmembrane helix</keyword>